<evidence type="ECO:0000313" key="6">
    <source>
        <dbReference type="Proteomes" id="UP000266677"/>
    </source>
</evidence>
<dbReference type="SUPFAM" id="SSF52540">
    <property type="entry name" value="P-loop containing nucleoside triphosphate hydrolases"/>
    <property type="match status" value="1"/>
</dbReference>
<dbReference type="OrthoDB" id="3579586at2"/>
<dbReference type="RefSeq" id="WP_120044001.1">
    <property type="nucleotide sequence ID" value="NZ_QZFU01000036.1"/>
</dbReference>
<dbReference type="AlphaFoldDB" id="A0A3A4K371"/>
<evidence type="ECO:0000256" key="3">
    <source>
        <dbReference type="ARBA" id="ARBA00022840"/>
    </source>
</evidence>
<dbReference type="InterPro" id="IPR003593">
    <property type="entry name" value="AAA+_ATPase"/>
</dbReference>
<dbReference type="Pfam" id="PF00005">
    <property type="entry name" value="ABC_tran"/>
    <property type="match status" value="1"/>
</dbReference>
<name>A0A3A4K371_9NOCA</name>
<dbReference type="PROSITE" id="PS00211">
    <property type="entry name" value="ABC_TRANSPORTER_1"/>
    <property type="match status" value="1"/>
</dbReference>
<dbReference type="PANTHER" id="PTHR42794:SF2">
    <property type="entry name" value="ABC TRANSPORTER ATP-BINDING PROTEIN"/>
    <property type="match status" value="1"/>
</dbReference>
<dbReference type="Gene3D" id="3.40.50.300">
    <property type="entry name" value="P-loop containing nucleotide triphosphate hydrolases"/>
    <property type="match status" value="1"/>
</dbReference>
<evidence type="ECO:0000256" key="2">
    <source>
        <dbReference type="ARBA" id="ARBA00022741"/>
    </source>
</evidence>
<dbReference type="InterPro" id="IPR027417">
    <property type="entry name" value="P-loop_NTPase"/>
</dbReference>
<reference evidence="5 6" key="1">
    <citation type="submission" date="2018-09" db="EMBL/GenBank/DDBJ databases">
        <title>YIM PH21274 draft genome.</title>
        <authorList>
            <person name="Miao C."/>
        </authorList>
    </citation>
    <scope>NUCLEOTIDE SEQUENCE [LARGE SCALE GENOMIC DNA]</scope>
    <source>
        <strain evidence="5 6">YIM PH 21724</strain>
    </source>
</reference>
<dbReference type="InterPro" id="IPR003439">
    <property type="entry name" value="ABC_transporter-like_ATP-bd"/>
</dbReference>
<dbReference type="CDD" id="cd03214">
    <property type="entry name" value="ABC_Iron-Siderophores_B12_Hemin"/>
    <property type="match status" value="1"/>
</dbReference>
<comment type="caution">
    <text evidence="5">The sequence shown here is derived from an EMBL/GenBank/DDBJ whole genome shotgun (WGS) entry which is preliminary data.</text>
</comment>
<protein>
    <submittedName>
        <fullName evidence="5">ABC transporter ATP-binding protein</fullName>
    </submittedName>
</protein>
<keyword evidence="6" id="KW-1185">Reference proteome</keyword>
<evidence type="ECO:0000256" key="1">
    <source>
        <dbReference type="ARBA" id="ARBA00022448"/>
    </source>
</evidence>
<dbReference type="SMART" id="SM00382">
    <property type="entry name" value="AAA"/>
    <property type="match status" value="1"/>
</dbReference>
<dbReference type="GO" id="GO:0016887">
    <property type="term" value="F:ATP hydrolysis activity"/>
    <property type="evidence" value="ECO:0007669"/>
    <property type="project" value="InterPro"/>
</dbReference>
<proteinExistence type="predicted"/>
<gene>
    <name evidence="5" type="ORF">D5S18_27605</name>
</gene>
<feature type="domain" description="ABC transporter" evidence="4">
    <location>
        <begin position="14"/>
        <end position="246"/>
    </location>
</feature>
<dbReference type="PROSITE" id="PS50893">
    <property type="entry name" value="ABC_TRANSPORTER_2"/>
    <property type="match status" value="1"/>
</dbReference>
<evidence type="ECO:0000259" key="4">
    <source>
        <dbReference type="PROSITE" id="PS50893"/>
    </source>
</evidence>
<evidence type="ECO:0000313" key="5">
    <source>
        <dbReference type="EMBL" id="RJO70944.1"/>
    </source>
</evidence>
<keyword evidence="2" id="KW-0547">Nucleotide-binding</keyword>
<dbReference type="FunFam" id="3.40.50.300:FF:000134">
    <property type="entry name" value="Iron-enterobactin ABC transporter ATP-binding protein"/>
    <property type="match status" value="1"/>
</dbReference>
<dbReference type="InterPro" id="IPR017871">
    <property type="entry name" value="ABC_transporter-like_CS"/>
</dbReference>
<organism evidence="5 6">
    <name type="scientific">Nocardia panacis</name>
    <dbReference type="NCBI Taxonomy" id="2340916"/>
    <lineage>
        <taxon>Bacteria</taxon>
        <taxon>Bacillati</taxon>
        <taxon>Actinomycetota</taxon>
        <taxon>Actinomycetes</taxon>
        <taxon>Mycobacteriales</taxon>
        <taxon>Nocardiaceae</taxon>
        <taxon>Nocardia</taxon>
    </lineage>
</organism>
<dbReference type="Proteomes" id="UP000266677">
    <property type="component" value="Unassembled WGS sequence"/>
</dbReference>
<dbReference type="PANTHER" id="PTHR42794">
    <property type="entry name" value="HEMIN IMPORT ATP-BINDING PROTEIN HMUV"/>
    <property type="match status" value="1"/>
</dbReference>
<accession>A0A3A4K371</accession>
<dbReference type="GO" id="GO:0005524">
    <property type="term" value="F:ATP binding"/>
    <property type="evidence" value="ECO:0007669"/>
    <property type="project" value="UniProtKB-KW"/>
</dbReference>
<keyword evidence="3 5" id="KW-0067">ATP-binding</keyword>
<dbReference type="EMBL" id="QZFU01000036">
    <property type="protein sequence ID" value="RJO70944.1"/>
    <property type="molecule type" value="Genomic_DNA"/>
</dbReference>
<keyword evidence="1" id="KW-0813">Transport</keyword>
<sequence length="266" mass="28440">MSRTGGDATSSGALTLSGIHVALAGAPIVAGIDLEVRAGERVGLVGPNGSGKSTLLRTVYRHLPADKGTAWIDGNDLWAMKPRHAARRIATVPQETHPEFDITARDMVAMGRTPHKSAFAADDPADREIIAEALRQVDMLALAARRFAALSGGEKQRILIARALAQRTHLLLLDEPTNHLDLHHQFALLELVTRTGLTTLTALHDLNLAAAYCDRLYVLAAGAVVASGTPESVLTPTLLRDVFRVQATITAHPSTGRPHLTLHPLT</sequence>